<proteinExistence type="predicted"/>
<protein>
    <submittedName>
        <fullName evidence="1">Uncharacterized protein</fullName>
    </submittedName>
</protein>
<dbReference type="Proteomes" id="UP000248553">
    <property type="component" value="Unassembled WGS sequence"/>
</dbReference>
<evidence type="ECO:0000313" key="2">
    <source>
        <dbReference type="Proteomes" id="UP000248553"/>
    </source>
</evidence>
<dbReference type="AlphaFoldDB" id="A0A328BA24"/>
<dbReference type="InterPro" id="IPR019504">
    <property type="entry name" value="Peptidase_U49_Lit_pept"/>
</dbReference>
<dbReference type="OrthoDB" id="1094383at2"/>
<keyword evidence="2" id="KW-1185">Reference proteome</keyword>
<evidence type="ECO:0000313" key="1">
    <source>
        <dbReference type="EMBL" id="RAK62564.1"/>
    </source>
</evidence>
<gene>
    <name evidence="1" type="ORF">DLM85_23020</name>
</gene>
<accession>A0A328BA24</accession>
<dbReference type="RefSeq" id="WP_111480540.1">
    <property type="nucleotide sequence ID" value="NZ_QHKM01000013.1"/>
</dbReference>
<organism evidence="1 2">
    <name type="scientific">Hymenobacter edaphi</name>
    <dbReference type="NCBI Taxonomy" id="2211146"/>
    <lineage>
        <taxon>Bacteria</taxon>
        <taxon>Pseudomonadati</taxon>
        <taxon>Bacteroidota</taxon>
        <taxon>Cytophagia</taxon>
        <taxon>Cytophagales</taxon>
        <taxon>Hymenobacteraceae</taxon>
        <taxon>Hymenobacter</taxon>
    </lineage>
</organism>
<reference evidence="2" key="1">
    <citation type="submission" date="2018-05" db="EMBL/GenBank/DDBJ databases">
        <authorList>
            <person name="Nie L."/>
        </authorList>
    </citation>
    <scope>NUCLEOTIDE SEQUENCE [LARGE SCALE GENOMIC DNA]</scope>
    <source>
        <strain evidence="2">NL</strain>
    </source>
</reference>
<dbReference type="Pfam" id="PF10463">
    <property type="entry name" value="Peptidase_U49"/>
    <property type="match status" value="1"/>
</dbReference>
<name>A0A328BA24_9BACT</name>
<comment type="caution">
    <text evidence="1">The sequence shown here is derived from an EMBL/GenBank/DDBJ whole genome shotgun (WGS) entry which is preliminary data.</text>
</comment>
<dbReference type="EMBL" id="QHKM01000013">
    <property type="protein sequence ID" value="RAK62564.1"/>
    <property type="molecule type" value="Genomic_DNA"/>
</dbReference>
<sequence length="314" mass="35328">MKDKSFHYPVGPGVQPVRAVHSLILGLFENASPEFSNTLSEQIKYFGANPRITYDIVPDAVEGPFIQGAEGTIYIQETFLSYLWAVTYSHLLLVDEEITRPRIEPDYSRSETQAKLIDDAYNVLIYALGLREVFAPWDTEALPNPEIFAEEEIHYVGKSSAVFVQAIVFILIHEFAHLYLGHLESGVPVDNAESIEDETKADNYAIAVMKEGADFLINKQTVYCGVVVGLIAVLFLNPSLAGDTHPDPHQRLYSALIQMDLEPNNMLWALASTGIALWAHFYRKPRIGGHDLNSLRENFEKMLDELSDPDFFMC</sequence>